<feature type="compositionally biased region" description="Polar residues" evidence="1">
    <location>
        <begin position="481"/>
        <end position="501"/>
    </location>
</feature>
<dbReference type="PANTHER" id="PTHR22794:SF2">
    <property type="entry name" value="THAP DOMAIN-CONTAINING PROTEIN 11"/>
    <property type="match status" value="1"/>
</dbReference>
<dbReference type="HOGENOM" id="CLU_023420_0_0_1"/>
<dbReference type="FunCoup" id="G8JPN3">
    <property type="interactions" value="164"/>
</dbReference>
<accession>G8JPN3</accession>
<feature type="region of interest" description="Disordered" evidence="1">
    <location>
        <begin position="112"/>
        <end position="135"/>
    </location>
</feature>
<feature type="compositionally biased region" description="Polar residues" evidence="1">
    <location>
        <begin position="43"/>
        <end position="55"/>
    </location>
</feature>
<evidence type="ECO:0000313" key="2">
    <source>
        <dbReference type="EMBL" id="AET37988.1"/>
    </source>
</evidence>
<feature type="region of interest" description="Disordered" evidence="1">
    <location>
        <begin position="421"/>
        <end position="446"/>
    </location>
</feature>
<feature type="region of interest" description="Disordered" evidence="1">
    <location>
        <begin position="1"/>
        <end position="57"/>
    </location>
</feature>
<dbReference type="GO" id="GO:0006071">
    <property type="term" value="P:glycerol metabolic process"/>
    <property type="evidence" value="ECO:0007669"/>
    <property type="project" value="EnsemblFungi"/>
</dbReference>
<feature type="compositionally biased region" description="Polar residues" evidence="1">
    <location>
        <begin position="26"/>
        <end position="35"/>
    </location>
</feature>
<proteinExistence type="predicted"/>
<dbReference type="EMBL" id="CP002498">
    <property type="protein sequence ID" value="AET37988.1"/>
    <property type="molecule type" value="Genomic_DNA"/>
</dbReference>
<feature type="compositionally biased region" description="Acidic residues" evidence="1">
    <location>
        <begin position="160"/>
        <end position="193"/>
    </location>
</feature>
<evidence type="ECO:0000313" key="3">
    <source>
        <dbReference type="Proteomes" id="UP000006790"/>
    </source>
</evidence>
<dbReference type="GO" id="GO:0009651">
    <property type="term" value="P:response to salt stress"/>
    <property type="evidence" value="ECO:0007669"/>
    <property type="project" value="EnsemblFungi"/>
</dbReference>
<dbReference type="GO" id="GO:0031931">
    <property type="term" value="C:TORC1 complex"/>
    <property type="evidence" value="ECO:0007669"/>
    <property type="project" value="EnsemblFungi"/>
</dbReference>
<dbReference type="GeneID" id="11473040"/>
<dbReference type="OMA" id="RISHEYT"/>
<dbReference type="Proteomes" id="UP000006790">
    <property type="component" value="Chromosome 2"/>
</dbReference>
<feature type="region of interest" description="Disordered" evidence="1">
    <location>
        <begin position="220"/>
        <end position="274"/>
    </location>
</feature>
<organism evidence="2 3">
    <name type="scientific">Eremothecium cymbalariae (strain CBS 270.75 / DBVPG 7215 / KCTC 17166 / NRRL Y-17582)</name>
    <name type="common">Yeast</name>
    <dbReference type="NCBI Taxonomy" id="931890"/>
    <lineage>
        <taxon>Eukaryota</taxon>
        <taxon>Fungi</taxon>
        <taxon>Dikarya</taxon>
        <taxon>Ascomycota</taxon>
        <taxon>Saccharomycotina</taxon>
        <taxon>Saccharomycetes</taxon>
        <taxon>Saccharomycetales</taxon>
        <taxon>Saccharomycetaceae</taxon>
        <taxon>Eremothecium</taxon>
    </lineage>
</organism>
<dbReference type="OrthoDB" id="5430106at2759"/>
<dbReference type="InParanoid" id="G8JPN3"/>
<dbReference type="InterPro" id="IPR018857">
    <property type="entry name" value="TORC1_cplx_su_TCO89"/>
</dbReference>
<feature type="region of interest" description="Disordered" evidence="1">
    <location>
        <begin position="73"/>
        <end position="93"/>
    </location>
</feature>
<dbReference type="GO" id="GO:0031505">
    <property type="term" value="P:fungal-type cell wall organization"/>
    <property type="evidence" value="ECO:0007669"/>
    <property type="project" value="EnsemblFungi"/>
</dbReference>
<dbReference type="STRING" id="931890.G8JPN3"/>
<dbReference type="RefSeq" id="XP_003644805.1">
    <property type="nucleotide sequence ID" value="XM_003644757.1"/>
</dbReference>
<sequence>MSSGASRGRSSRTEAEMNAQIPHISTPHNYTSSVKARNKRLKQFSTRSRSRSNANFKGLLNLHRTTSHDGTFYRADGDSGSNNNNVKRTRSYDSLSRRKAISILSMTALTRTGSHPDQGIVNSVSGNGSNTLRSLRRSRSKSILDLYEAAEIYENHSTPEEEVEYFSEENNDDEEAEEQGQEGGEDEEEEDGDVYGQMGESAVGDTMESLCDDAELKVAETDSKQPNSIPGSDEPSRPDSSRTLTKVQLSYKPPSNLRNTLLDGNDEDDRIEHDKTVNDNDRIIRGDDDLLDAKHAIVETGHSLQRHGPTIVGNGDVEFCDSEEDKHNTKNESILDEQSEQYVPDMILSQSTGVERHFNHTLSRQNSLASHGAMIENGIYENPNYNHNSKFDYINSDLSSSIKSNDIKGDDKPVKKFSTSISSLTSNLQGRPPTAPRSGPRPNNLLTQRHTQNALLRNQQPSFLLDSYPNINSHRHGSNVGPFNNFSQFLQSGDQGTESRTQQKLWLQRESSFLDLSAQSSSSDSIFLASNIEIRREFERISREYMNVRRFGNPLNDAMTRVITQHKIDVRKHNNKISPPVSDTTSGSLFGSYQRNMKTFNELHPDVWNRELEIQQILATIWNENAAEFNKDTNPLNAKCPFLQQSTNISSRTRNTNTPHHNQRLINSLQPTTRAVNRRMEAAINQQRL</sequence>
<feature type="region of interest" description="Disordered" evidence="1">
    <location>
        <begin position="153"/>
        <end position="199"/>
    </location>
</feature>
<dbReference type="AlphaFoldDB" id="G8JPN3"/>
<dbReference type="KEGG" id="erc:Ecym_2241"/>
<dbReference type="Pfam" id="PF10452">
    <property type="entry name" value="TCO89"/>
    <property type="match status" value="1"/>
</dbReference>
<dbReference type="GO" id="GO:0001558">
    <property type="term" value="P:regulation of cell growth"/>
    <property type="evidence" value="ECO:0007669"/>
    <property type="project" value="EnsemblFungi"/>
</dbReference>
<gene>
    <name evidence="2" type="ordered locus">Ecym_2241</name>
</gene>
<dbReference type="GO" id="GO:0000329">
    <property type="term" value="C:fungal-type vacuole membrane"/>
    <property type="evidence" value="ECO:0007669"/>
    <property type="project" value="EnsemblFungi"/>
</dbReference>
<feature type="region of interest" description="Disordered" evidence="1">
    <location>
        <begin position="475"/>
        <end position="501"/>
    </location>
</feature>
<dbReference type="GO" id="GO:0031929">
    <property type="term" value="P:TOR signaling"/>
    <property type="evidence" value="ECO:0007669"/>
    <property type="project" value="InterPro"/>
</dbReference>
<evidence type="ECO:0000256" key="1">
    <source>
        <dbReference type="SAM" id="MobiDB-lite"/>
    </source>
</evidence>
<feature type="compositionally biased region" description="Polar residues" evidence="1">
    <location>
        <begin position="112"/>
        <end position="131"/>
    </location>
</feature>
<reference evidence="3" key="1">
    <citation type="journal article" date="2012" name="G3 (Bethesda)">
        <title>Pichia sorbitophila, an interspecies yeast hybrid reveals early steps of genome resolution following polyploidization.</title>
        <authorList>
            <person name="Leh Louis V."/>
            <person name="Despons L."/>
            <person name="Friedrich A."/>
            <person name="Martin T."/>
            <person name="Durrens P."/>
            <person name="Casaregola S."/>
            <person name="Neuveglise C."/>
            <person name="Fairhead C."/>
            <person name="Marck C."/>
            <person name="Cruz J.A."/>
            <person name="Straub M.L."/>
            <person name="Kugler V."/>
            <person name="Sacerdot C."/>
            <person name="Uzunov Z."/>
            <person name="Thierry A."/>
            <person name="Weiss S."/>
            <person name="Bleykasten C."/>
            <person name="De Montigny J."/>
            <person name="Jacques N."/>
            <person name="Jung P."/>
            <person name="Lemaire M."/>
            <person name="Mallet S."/>
            <person name="Morel G."/>
            <person name="Richard G.F."/>
            <person name="Sarkar A."/>
            <person name="Savel G."/>
            <person name="Schacherer J."/>
            <person name="Seret M.L."/>
            <person name="Talla E."/>
            <person name="Samson G."/>
            <person name="Jubin C."/>
            <person name="Poulain J."/>
            <person name="Vacherie B."/>
            <person name="Barbe V."/>
            <person name="Pelletier E."/>
            <person name="Sherman D.J."/>
            <person name="Westhof E."/>
            <person name="Weissenbach J."/>
            <person name="Baret P.V."/>
            <person name="Wincker P."/>
            <person name="Gaillardin C."/>
            <person name="Dujon B."/>
            <person name="Souciet J.L."/>
        </authorList>
    </citation>
    <scope>NUCLEOTIDE SEQUENCE [LARGE SCALE GENOMIC DNA]</scope>
    <source>
        <strain evidence="3">CBS 270.75 / DBVPG 7215 / KCTC 17166 / NRRL Y-17582</strain>
    </source>
</reference>
<protein>
    <submittedName>
        <fullName evidence="2">Uncharacterized protein</fullName>
    </submittedName>
</protein>
<keyword evidence="3" id="KW-1185">Reference proteome</keyword>
<dbReference type="eggNOG" id="ENOG502QR2V">
    <property type="taxonomic scope" value="Eukaryota"/>
</dbReference>
<name>G8JPN3_ERECY</name>
<dbReference type="PANTHER" id="PTHR22794">
    <property type="entry name" value="THAP DOMAIN PROTEIN 11"/>
    <property type="match status" value="1"/>
</dbReference>